<sequence>MLLWRLRTYSARLSPGSSTLSSIICGRGTHQQHHLWAWHSSAASSVGVALISSIICGLAAPKAQRAVLAKGNVTFELRHKRVKLGVAAARGLPGRRHVASVKGTGLKGLGRNTCFKLEQAVGPASLCPPYRLHKRYELEFDRRRERENNKDAEKVTPTGRLTVGWWVPFPSHGPLGLRD</sequence>
<evidence type="ECO:0000313" key="1">
    <source>
        <dbReference type="EMBL" id="TNN34759.1"/>
    </source>
</evidence>
<evidence type="ECO:0000313" key="2">
    <source>
        <dbReference type="Proteomes" id="UP000314294"/>
    </source>
</evidence>
<organism evidence="1 2">
    <name type="scientific">Liparis tanakae</name>
    <name type="common">Tanaka's snailfish</name>
    <dbReference type="NCBI Taxonomy" id="230148"/>
    <lineage>
        <taxon>Eukaryota</taxon>
        <taxon>Metazoa</taxon>
        <taxon>Chordata</taxon>
        <taxon>Craniata</taxon>
        <taxon>Vertebrata</taxon>
        <taxon>Euteleostomi</taxon>
        <taxon>Actinopterygii</taxon>
        <taxon>Neopterygii</taxon>
        <taxon>Teleostei</taxon>
        <taxon>Neoteleostei</taxon>
        <taxon>Acanthomorphata</taxon>
        <taxon>Eupercaria</taxon>
        <taxon>Perciformes</taxon>
        <taxon>Cottioidei</taxon>
        <taxon>Cottales</taxon>
        <taxon>Liparidae</taxon>
        <taxon>Liparis</taxon>
    </lineage>
</organism>
<dbReference type="Proteomes" id="UP000314294">
    <property type="component" value="Unassembled WGS sequence"/>
</dbReference>
<protein>
    <submittedName>
        <fullName evidence="1">Uncharacterized protein</fullName>
    </submittedName>
</protein>
<proteinExistence type="predicted"/>
<comment type="caution">
    <text evidence="1">The sequence shown here is derived from an EMBL/GenBank/DDBJ whole genome shotgun (WGS) entry which is preliminary data.</text>
</comment>
<dbReference type="EMBL" id="SRLO01001895">
    <property type="protein sequence ID" value="TNN34759.1"/>
    <property type="molecule type" value="Genomic_DNA"/>
</dbReference>
<keyword evidence="2" id="KW-1185">Reference proteome</keyword>
<dbReference type="AlphaFoldDB" id="A0A4Z2F0U3"/>
<gene>
    <name evidence="1" type="ORF">EYF80_055081</name>
</gene>
<name>A0A4Z2F0U3_9TELE</name>
<reference evidence="1 2" key="1">
    <citation type="submission" date="2019-03" db="EMBL/GenBank/DDBJ databases">
        <title>First draft genome of Liparis tanakae, snailfish: a comprehensive survey of snailfish specific genes.</title>
        <authorList>
            <person name="Kim W."/>
            <person name="Song I."/>
            <person name="Jeong J.-H."/>
            <person name="Kim D."/>
            <person name="Kim S."/>
            <person name="Ryu S."/>
            <person name="Song J.Y."/>
            <person name="Lee S.K."/>
        </authorList>
    </citation>
    <scope>NUCLEOTIDE SEQUENCE [LARGE SCALE GENOMIC DNA]</scope>
    <source>
        <tissue evidence="1">Muscle</tissue>
    </source>
</reference>
<accession>A0A4Z2F0U3</accession>